<evidence type="ECO:0000256" key="4">
    <source>
        <dbReference type="ARBA" id="ARBA00022692"/>
    </source>
</evidence>
<sequence length="977" mass="106702">MKLKLTWLLTLFMAFVMQFSFAQEKKTVTGTVTTASDELPLPGASVIVKGTSKGQQTDFDGKYSIQVNVGDVLVISYVGMSPAEIKIGASNTYNVALEDGNTLDEVVIVAYGEQKKESVLGAVSTVGAKDIEQVPIGSFDQILKGQSPGLHISSGSGQPGTSAKVRIRGTHSINGGSDPLYILDGVPITANDFATLNANDFENITVLKDAASTSIYGSRGSSGVILITSKRGTSGKSRVKYSTQYGISEIGQLRFEMMTGSEKMIFENWQTPGKWTDEDIATAPNTDWSDIFFRTGITQTHDFSVTGGNDKTQFFTSVGIYDQEGIGLRSDLQRFTARLNLDHKVSDRFKVGVSTSIGYSKSNFISSENGINLNNPFAAVYLSNPYDLPYNEDGSYNTGGVLIGGNALENLETNVSKRADLKLNISGNASLEIVKNVTARVSLGVDYRDRKSETGASPDTYFGQNAGFTGDQGGYSFTNSYIANINALTSLMYSNVFSDVHNVDVAAHVEYYKYHAKSGTFSGFGIDPKRLGYASGITAGTDTNGFIPEVGGGVTQRGLLGIFANAKYNYDSKYFAEFTIRRDASSRFSEANKWGTFYAVAAGWALHNEDFLTADWIDNLKLRASIGTTGNQLGIADFQDEGTYGTASYNGIAGISVASIGNNQLKWEESEKFNVGVDYGLFKNRLRGSLDYYIESISDLFIDQRLSGTSGFTSIDSNVGKMQNKGVDGQITGTVLQKKDFSWSLNFNFNYNKNEITDLGQVDEYELGTSIVREGLAFGSHYAVGWAGVNPANGQALYLDGDGNITDVFSDENALAKWGSYEPTWTGGFGTQINYKGFNVSAQFTWVNDYYRYNNQTFFQENPNFSNFNLSTAMLDIWRTPGQITDIAGFGNNREFSSADIEDASYMRLTNVTIGYTVDPEVLENINLFSGIRVYVQGQNLYTWTNFGGFDPEDDNNIAGYEYPTPRTITFGVDLNF</sequence>
<dbReference type="Gene3D" id="2.170.130.10">
    <property type="entry name" value="TonB-dependent receptor, plug domain"/>
    <property type="match status" value="1"/>
</dbReference>
<evidence type="ECO:0000313" key="11">
    <source>
        <dbReference type="Proteomes" id="UP000256980"/>
    </source>
</evidence>
<dbReference type="NCBIfam" id="TIGR04057">
    <property type="entry name" value="SusC_RagA_signa"/>
    <property type="match status" value="1"/>
</dbReference>
<dbReference type="RefSeq" id="WP_115817992.1">
    <property type="nucleotide sequence ID" value="NZ_QRDV01000006.1"/>
</dbReference>
<dbReference type="InterPro" id="IPR037066">
    <property type="entry name" value="Plug_dom_sf"/>
</dbReference>
<feature type="domain" description="TonB-dependent receptor plug" evidence="9">
    <location>
        <begin position="116"/>
        <end position="224"/>
    </location>
</feature>
<dbReference type="InterPro" id="IPR036942">
    <property type="entry name" value="Beta-barrel_TonB_sf"/>
</dbReference>
<dbReference type="Gene3D" id="2.60.40.1120">
    <property type="entry name" value="Carboxypeptidase-like, regulatory domain"/>
    <property type="match status" value="1"/>
</dbReference>
<dbReference type="Pfam" id="PF13715">
    <property type="entry name" value="CarbopepD_reg_2"/>
    <property type="match status" value="1"/>
</dbReference>
<dbReference type="EMBL" id="QRDV01000006">
    <property type="protein sequence ID" value="RED43314.1"/>
    <property type="molecule type" value="Genomic_DNA"/>
</dbReference>
<reference evidence="10 11" key="1">
    <citation type="submission" date="2018-07" db="EMBL/GenBank/DDBJ databases">
        <title>Genomic Encyclopedia of Type Strains, Phase III (KMG-III): the genomes of soil and plant-associated and newly described type strains.</title>
        <authorList>
            <person name="Whitman W."/>
        </authorList>
    </citation>
    <scope>NUCLEOTIDE SEQUENCE [LARGE SCALE GENOMIC DNA]</scope>
    <source>
        <strain evidence="10 11">CECT 7946</strain>
    </source>
</reference>
<comment type="subcellular location">
    <subcellularLocation>
        <location evidence="1 7">Cell outer membrane</location>
        <topology evidence="1 7">Multi-pass membrane protein</topology>
    </subcellularLocation>
</comment>
<evidence type="ECO:0000259" key="9">
    <source>
        <dbReference type="Pfam" id="PF07715"/>
    </source>
</evidence>
<keyword evidence="11" id="KW-1185">Reference proteome</keyword>
<evidence type="ECO:0000256" key="3">
    <source>
        <dbReference type="ARBA" id="ARBA00022452"/>
    </source>
</evidence>
<evidence type="ECO:0000256" key="6">
    <source>
        <dbReference type="ARBA" id="ARBA00023237"/>
    </source>
</evidence>
<gene>
    <name evidence="10" type="ORF">DFQ10_106227</name>
</gene>
<evidence type="ECO:0000313" key="10">
    <source>
        <dbReference type="EMBL" id="RED43314.1"/>
    </source>
</evidence>
<organism evidence="10 11">
    <name type="scientific">Winogradskyella eximia</name>
    <dbReference type="NCBI Taxonomy" id="262006"/>
    <lineage>
        <taxon>Bacteria</taxon>
        <taxon>Pseudomonadati</taxon>
        <taxon>Bacteroidota</taxon>
        <taxon>Flavobacteriia</taxon>
        <taxon>Flavobacteriales</taxon>
        <taxon>Flavobacteriaceae</taxon>
        <taxon>Winogradskyella</taxon>
    </lineage>
</organism>
<keyword evidence="3 7" id="KW-1134">Transmembrane beta strand</keyword>
<evidence type="ECO:0000256" key="7">
    <source>
        <dbReference type="PROSITE-ProRule" id="PRU01360"/>
    </source>
</evidence>
<feature type="chain" id="PRO_5017579047" evidence="8">
    <location>
        <begin position="23"/>
        <end position="977"/>
    </location>
</feature>
<dbReference type="InterPro" id="IPR008969">
    <property type="entry name" value="CarboxyPept-like_regulatory"/>
</dbReference>
<dbReference type="NCBIfam" id="TIGR04056">
    <property type="entry name" value="OMP_RagA_SusC"/>
    <property type="match status" value="1"/>
</dbReference>
<feature type="signal peptide" evidence="8">
    <location>
        <begin position="1"/>
        <end position="22"/>
    </location>
</feature>
<dbReference type="Proteomes" id="UP000256980">
    <property type="component" value="Unassembled WGS sequence"/>
</dbReference>
<dbReference type="GO" id="GO:0009279">
    <property type="term" value="C:cell outer membrane"/>
    <property type="evidence" value="ECO:0007669"/>
    <property type="project" value="UniProtKB-SubCell"/>
</dbReference>
<keyword evidence="6 7" id="KW-0998">Cell outer membrane</keyword>
<dbReference type="InterPro" id="IPR012910">
    <property type="entry name" value="Plug_dom"/>
</dbReference>
<keyword evidence="2 7" id="KW-0813">Transport</keyword>
<keyword evidence="8" id="KW-0732">Signal</keyword>
<evidence type="ECO:0000256" key="8">
    <source>
        <dbReference type="SAM" id="SignalP"/>
    </source>
</evidence>
<dbReference type="Gene3D" id="2.40.170.20">
    <property type="entry name" value="TonB-dependent receptor, beta-barrel domain"/>
    <property type="match status" value="1"/>
</dbReference>
<keyword evidence="5 7" id="KW-0472">Membrane</keyword>
<dbReference type="OrthoDB" id="9768177at2"/>
<dbReference type="InterPro" id="IPR023996">
    <property type="entry name" value="TonB-dep_OMP_SusC/RagA"/>
</dbReference>
<comment type="caution">
    <text evidence="10">The sequence shown here is derived from an EMBL/GenBank/DDBJ whole genome shotgun (WGS) entry which is preliminary data.</text>
</comment>
<dbReference type="PROSITE" id="PS52016">
    <property type="entry name" value="TONB_DEPENDENT_REC_3"/>
    <property type="match status" value="1"/>
</dbReference>
<proteinExistence type="inferred from homology"/>
<accession>A0A3D9H1F3</accession>
<keyword evidence="4 7" id="KW-0812">Transmembrane</keyword>
<name>A0A3D9H1F3_9FLAO</name>
<protein>
    <submittedName>
        <fullName evidence="10">TonB-linked SusC/RagA family outer membrane protein</fullName>
    </submittedName>
</protein>
<evidence type="ECO:0000256" key="5">
    <source>
        <dbReference type="ARBA" id="ARBA00023136"/>
    </source>
</evidence>
<dbReference type="InterPro" id="IPR039426">
    <property type="entry name" value="TonB-dep_rcpt-like"/>
</dbReference>
<dbReference type="InterPro" id="IPR023997">
    <property type="entry name" value="TonB-dep_OMP_SusC/RagA_CS"/>
</dbReference>
<comment type="similarity">
    <text evidence="7">Belongs to the TonB-dependent receptor family.</text>
</comment>
<dbReference type="Pfam" id="PF07715">
    <property type="entry name" value="Plug"/>
    <property type="match status" value="1"/>
</dbReference>
<dbReference type="AlphaFoldDB" id="A0A3D9H1F3"/>
<dbReference type="SUPFAM" id="SSF49464">
    <property type="entry name" value="Carboxypeptidase regulatory domain-like"/>
    <property type="match status" value="1"/>
</dbReference>
<dbReference type="SUPFAM" id="SSF56935">
    <property type="entry name" value="Porins"/>
    <property type="match status" value="1"/>
</dbReference>
<evidence type="ECO:0000256" key="2">
    <source>
        <dbReference type="ARBA" id="ARBA00022448"/>
    </source>
</evidence>
<evidence type="ECO:0000256" key="1">
    <source>
        <dbReference type="ARBA" id="ARBA00004571"/>
    </source>
</evidence>